<dbReference type="WBParaSite" id="EVEC_0000845601-mRNA-1">
    <property type="protein sequence ID" value="EVEC_0000845601-mRNA-1"/>
    <property type="gene ID" value="EVEC_0000845601"/>
</dbReference>
<organism evidence="3">
    <name type="scientific">Enterobius vermicularis</name>
    <name type="common">Human pinworm</name>
    <dbReference type="NCBI Taxonomy" id="51028"/>
    <lineage>
        <taxon>Eukaryota</taxon>
        <taxon>Metazoa</taxon>
        <taxon>Ecdysozoa</taxon>
        <taxon>Nematoda</taxon>
        <taxon>Chromadorea</taxon>
        <taxon>Rhabditida</taxon>
        <taxon>Spirurina</taxon>
        <taxon>Oxyuridomorpha</taxon>
        <taxon>Oxyuroidea</taxon>
        <taxon>Oxyuridae</taxon>
        <taxon>Enterobius</taxon>
    </lineage>
</organism>
<reference evidence="1 2" key="2">
    <citation type="submission" date="2018-10" db="EMBL/GenBank/DDBJ databases">
        <authorList>
            <consortium name="Pathogen Informatics"/>
        </authorList>
    </citation>
    <scope>NUCLEOTIDE SEQUENCE [LARGE SCALE GENOMIC DNA]</scope>
</reference>
<reference evidence="3" key="1">
    <citation type="submission" date="2017-02" db="UniProtKB">
        <authorList>
            <consortium name="WormBaseParasite"/>
        </authorList>
    </citation>
    <scope>IDENTIFICATION</scope>
</reference>
<sequence length="70" mass="8078">MNHTTNTRFAQQKKCANRVKNIHELGIRFRFVPACDDPADVGSRECPPEELQENPCWWNGPELLSHDEAE</sequence>
<dbReference type="AlphaFoldDB" id="A0A0N4VCZ3"/>
<keyword evidence="2" id="KW-1185">Reference proteome</keyword>
<gene>
    <name evidence="1" type="ORF">EVEC_LOCUS7940</name>
</gene>
<evidence type="ECO:0000313" key="3">
    <source>
        <dbReference type="WBParaSite" id="EVEC_0000845601-mRNA-1"/>
    </source>
</evidence>
<dbReference type="OrthoDB" id="5872779at2759"/>
<evidence type="ECO:0000313" key="1">
    <source>
        <dbReference type="EMBL" id="VDD93189.1"/>
    </source>
</evidence>
<accession>A0A0N4VCZ3</accession>
<dbReference type="Proteomes" id="UP000274131">
    <property type="component" value="Unassembled WGS sequence"/>
</dbReference>
<evidence type="ECO:0000313" key="2">
    <source>
        <dbReference type="Proteomes" id="UP000274131"/>
    </source>
</evidence>
<protein>
    <submittedName>
        <fullName evidence="3">Phage protein</fullName>
    </submittedName>
</protein>
<name>A0A0N4VCZ3_ENTVE</name>
<dbReference type="EMBL" id="UXUI01009174">
    <property type="protein sequence ID" value="VDD93189.1"/>
    <property type="molecule type" value="Genomic_DNA"/>
</dbReference>
<proteinExistence type="predicted"/>